<proteinExistence type="predicted"/>
<dbReference type="SUPFAM" id="SSF47370">
    <property type="entry name" value="Bromodomain"/>
    <property type="match status" value="2"/>
</dbReference>
<feature type="compositionally biased region" description="Low complexity" evidence="3">
    <location>
        <begin position="606"/>
        <end position="615"/>
    </location>
</feature>
<feature type="compositionally biased region" description="Pro residues" evidence="3">
    <location>
        <begin position="371"/>
        <end position="383"/>
    </location>
</feature>
<feature type="region of interest" description="Disordered" evidence="3">
    <location>
        <begin position="1"/>
        <end position="37"/>
    </location>
</feature>
<feature type="compositionally biased region" description="Basic residues" evidence="3">
    <location>
        <begin position="593"/>
        <end position="602"/>
    </location>
</feature>
<feature type="domain" description="NET" evidence="5">
    <location>
        <begin position="632"/>
        <end position="713"/>
    </location>
</feature>
<evidence type="ECO:0000256" key="3">
    <source>
        <dbReference type="SAM" id="MobiDB-lite"/>
    </source>
</evidence>
<organism evidence="6 7">
    <name type="scientific">Russula ochroleuca</name>
    <dbReference type="NCBI Taxonomy" id="152965"/>
    <lineage>
        <taxon>Eukaryota</taxon>
        <taxon>Fungi</taxon>
        <taxon>Dikarya</taxon>
        <taxon>Basidiomycota</taxon>
        <taxon>Agaricomycotina</taxon>
        <taxon>Agaricomycetes</taxon>
        <taxon>Russulales</taxon>
        <taxon>Russulaceae</taxon>
        <taxon>Russula</taxon>
    </lineage>
</organism>
<feature type="compositionally biased region" description="Acidic residues" evidence="3">
    <location>
        <begin position="552"/>
        <end position="564"/>
    </location>
</feature>
<dbReference type="GO" id="GO:0005634">
    <property type="term" value="C:nucleus"/>
    <property type="evidence" value="ECO:0007669"/>
    <property type="project" value="TreeGrafter"/>
</dbReference>
<keyword evidence="7" id="KW-1185">Reference proteome</keyword>
<dbReference type="InterPro" id="IPR038336">
    <property type="entry name" value="NET_sf"/>
</dbReference>
<evidence type="ECO:0000256" key="2">
    <source>
        <dbReference type="PROSITE-ProRule" id="PRU00035"/>
    </source>
</evidence>
<feature type="region of interest" description="Disordered" evidence="3">
    <location>
        <begin position="710"/>
        <end position="732"/>
    </location>
</feature>
<feature type="domain" description="Bromo" evidence="4">
    <location>
        <begin position="255"/>
        <end position="339"/>
    </location>
</feature>
<reference evidence="6" key="2">
    <citation type="journal article" date="2020" name="Nat. Commun.">
        <title>Large-scale genome sequencing of mycorrhizal fungi provides insights into the early evolution of symbiotic traits.</title>
        <authorList>
            <person name="Miyauchi S."/>
            <person name="Kiss E."/>
            <person name="Kuo A."/>
            <person name="Drula E."/>
            <person name="Kohler A."/>
            <person name="Sanchez-Garcia M."/>
            <person name="Morin E."/>
            <person name="Andreopoulos B."/>
            <person name="Barry K.W."/>
            <person name="Bonito G."/>
            <person name="Buee M."/>
            <person name="Carver A."/>
            <person name="Chen C."/>
            <person name="Cichocki N."/>
            <person name="Clum A."/>
            <person name="Culley D."/>
            <person name="Crous P.W."/>
            <person name="Fauchery L."/>
            <person name="Girlanda M."/>
            <person name="Hayes R.D."/>
            <person name="Keri Z."/>
            <person name="LaButti K."/>
            <person name="Lipzen A."/>
            <person name="Lombard V."/>
            <person name="Magnuson J."/>
            <person name="Maillard F."/>
            <person name="Murat C."/>
            <person name="Nolan M."/>
            <person name="Ohm R.A."/>
            <person name="Pangilinan J."/>
            <person name="Pereira M.F."/>
            <person name="Perotto S."/>
            <person name="Peter M."/>
            <person name="Pfister S."/>
            <person name="Riley R."/>
            <person name="Sitrit Y."/>
            <person name="Stielow J.B."/>
            <person name="Szollosi G."/>
            <person name="Zifcakova L."/>
            <person name="Stursova M."/>
            <person name="Spatafora J.W."/>
            <person name="Tedersoo L."/>
            <person name="Vaario L.M."/>
            <person name="Yamada A."/>
            <person name="Yan M."/>
            <person name="Wang P."/>
            <person name="Xu J."/>
            <person name="Bruns T."/>
            <person name="Baldrian P."/>
            <person name="Vilgalys R."/>
            <person name="Dunand C."/>
            <person name="Henrissat B."/>
            <person name="Grigoriev I.V."/>
            <person name="Hibbett D."/>
            <person name="Nagy L.G."/>
            <person name="Martin F.M."/>
        </authorList>
    </citation>
    <scope>NUCLEOTIDE SEQUENCE</scope>
    <source>
        <strain evidence="6">Prilba</strain>
    </source>
</reference>
<dbReference type="GO" id="GO:0000785">
    <property type="term" value="C:chromatin"/>
    <property type="evidence" value="ECO:0007669"/>
    <property type="project" value="TreeGrafter"/>
</dbReference>
<dbReference type="GO" id="GO:0006355">
    <property type="term" value="P:regulation of DNA-templated transcription"/>
    <property type="evidence" value="ECO:0007669"/>
    <property type="project" value="TreeGrafter"/>
</dbReference>
<dbReference type="InterPro" id="IPR001487">
    <property type="entry name" value="Bromodomain"/>
</dbReference>
<dbReference type="InterPro" id="IPR027353">
    <property type="entry name" value="NET_dom"/>
</dbReference>
<dbReference type="Pfam" id="PF00439">
    <property type="entry name" value="Bromodomain"/>
    <property type="match status" value="2"/>
</dbReference>
<dbReference type="PRINTS" id="PR00503">
    <property type="entry name" value="BROMODOMAIN"/>
</dbReference>
<dbReference type="InterPro" id="IPR050935">
    <property type="entry name" value="Bromo_chromatin_reader"/>
</dbReference>
<evidence type="ECO:0000313" key="7">
    <source>
        <dbReference type="Proteomes" id="UP000759537"/>
    </source>
</evidence>
<keyword evidence="1 2" id="KW-0103">Bromodomain</keyword>
<evidence type="ECO:0000259" key="5">
    <source>
        <dbReference type="PROSITE" id="PS51525"/>
    </source>
</evidence>
<feature type="region of interest" description="Disordered" evidence="3">
    <location>
        <begin position="354"/>
        <end position="438"/>
    </location>
</feature>
<feature type="compositionally biased region" description="Pro residues" evidence="3">
    <location>
        <begin position="102"/>
        <end position="113"/>
    </location>
</feature>
<evidence type="ECO:0000256" key="1">
    <source>
        <dbReference type="ARBA" id="ARBA00023117"/>
    </source>
</evidence>
<dbReference type="PROSITE" id="PS50014">
    <property type="entry name" value="BROMODOMAIN_2"/>
    <property type="match status" value="2"/>
</dbReference>
<accession>A0A9P5MXA9</accession>
<evidence type="ECO:0000313" key="6">
    <source>
        <dbReference type="EMBL" id="KAF8480963.1"/>
    </source>
</evidence>
<dbReference type="InterPro" id="IPR036427">
    <property type="entry name" value="Bromodomain-like_sf"/>
</dbReference>
<dbReference type="OrthoDB" id="10264376at2759"/>
<feature type="region of interest" description="Disordered" evidence="3">
    <location>
        <begin position="189"/>
        <end position="241"/>
    </location>
</feature>
<feature type="region of interest" description="Disordered" evidence="3">
    <location>
        <begin position="97"/>
        <end position="177"/>
    </location>
</feature>
<comment type="caution">
    <text evidence="6">The sequence shown here is derived from an EMBL/GenBank/DDBJ whole genome shotgun (WGS) entry which is preliminary data.</text>
</comment>
<feature type="compositionally biased region" description="Basic and acidic residues" evidence="3">
    <location>
        <begin position="397"/>
        <end position="412"/>
    </location>
</feature>
<name>A0A9P5MXA9_9AGAM</name>
<dbReference type="PANTHER" id="PTHR22880:SF225">
    <property type="entry name" value="BROMODOMAIN-CONTAINING PROTEIN BET-1-RELATED"/>
    <property type="match status" value="1"/>
</dbReference>
<dbReference type="CDD" id="cd05500">
    <property type="entry name" value="Bromo_BDF1_2_I"/>
    <property type="match status" value="1"/>
</dbReference>
<gene>
    <name evidence="6" type="ORF">DFH94DRAFT_629763</name>
</gene>
<feature type="domain" description="Bromo" evidence="4">
    <location>
        <begin position="456"/>
        <end position="528"/>
    </location>
</feature>
<dbReference type="PANTHER" id="PTHR22880">
    <property type="entry name" value="FALZ-RELATED BROMODOMAIN-CONTAINING PROTEINS"/>
    <property type="match status" value="1"/>
</dbReference>
<evidence type="ECO:0000259" key="4">
    <source>
        <dbReference type="PROSITE" id="PS50014"/>
    </source>
</evidence>
<dbReference type="AlphaFoldDB" id="A0A9P5MXA9"/>
<dbReference type="PROSITE" id="PS51525">
    <property type="entry name" value="NET"/>
    <property type="match status" value="1"/>
</dbReference>
<dbReference type="Gene3D" id="1.20.920.10">
    <property type="entry name" value="Bromodomain-like"/>
    <property type="match status" value="2"/>
</dbReference>
<dbReference type="Pfam" id="PF17035">
    <property type="entry name" value="BET"/>
    <property type="match status" value="1"/>
</dbReference>
<reference evidence="6" key="1">
    <citation type="submission" date="2019-10" db="EMBL/GenBank/DDBJ databases">
        <authorList>
            <consortium name="DOE Joint Genome Institute"/>
            <person name="Kuo A."/>
            <person name="Miyauchi S."/>
            <person name="Kiss E."/>
            <person name="Drula E."/>
            <person name="Kohler A."/>
            <person name="Sanchez-Garcia M."/>
            <person name="Andreopoulos B."/>
            <person name="Barry K.W."/>
            <person name="Bonito G."/>
            <person name="Buee M."/>
            <person name="Carver A."/>
            <person name="Chen C."/>
            <person name="Cichocki N."/>
            <person name="Clum A."/>
            <person name="Culley D."/>
            <person name="Crous P.W."/>
            <person name="Fauchery L."/>
            <person name="Girlanda M."/>
            <person name="Hayes R."/>
            <person name="Keri Z."/>
            <person name="LaButti K."/>
            <person name="Lipzen A."/>
            <person name="Lombard V."/>
            <person name="Magnuson J."/>
            <person name="Maillard F."/>
            <person name="Morin E."/>
            <person name="Murat C."/>
            <person name="Nolan M."/>
            <person name="Ohm R."/>
            <person name="Pangilinan J."/>
            <person name="Pereira M."/>
            <person name="Perotto S."/>
            <person name="Peter M."/>
            <person name="Riley R."/>
            <person name="Sitrit Y."/>
            <person name="Stielow B."/>
            <person name="Szollosi G."/>
            <person name="Zifcakova L."/>
            <person name="Stursova M."/>
            <person name="Spatafora J.W."/>
            <person name="Tedersoo L."/>
            <person name="Vaario L.-M."/>
            <person name="Yamada A."/>
            <person name="Yan M."/>
            <person name="Wang P."/>
            <person name="Xu J."/>
            <person name="Bruns T."/>
            <person name="Baldrian P."/>
            <person name="Vilgalys R."/>
            <person name="Henrissat B."/>
            <person name="Grigoriev I.V."/>
            <person name="Hibbett D."/>
            <person name="Nagy L.G."/>
            <person name="Martin F.M."/>
        </authorList>
    </citation>
    <scope>NUCLEOTIDE SEQUENCE</scope>
    <source>
        <strain evidence="6">Prilba</strain>
    </source>
</reference>
<feature type="region of interest" description="Disordered" evidence="3">
    <location>
        <begin position="744"/>
        <end position="788"/>
    </location>
</feature>
<dbReference type="SMART" id="SM00297">
    <property type="entry name" value="BROMO"/>
    <property type="match status" value="2"/>
</dbReference>
<sequence length="788" mass="86819">MLDATTIAPPPTTNGLHYEPNTDPDSPLADSPDTPINTVSDVAVKINSDIPEVESDVRHEPFQISLDKLDDASIRPQIDTPIVPSLSFSLSFFFHPSHRHPIPSPHGTPPPPTTHSFRDVPMAEEEPQSQDSVDQHEDVEMGDAEPLKSSFNGPPEADEPPPTQSSSGTPGSAVGGSSITAVDSVHVRDVSPNEDDAPPAKRARKFSDADQASAHQTISPPPGQESAAHVNGELPPSTLSVSQHKFALSTIRTLKKMKDATPFRSPVDPEALNIPHYLQIIKHPMDFSTIERKLLASNPVKPDPTAANPRYISADEFVADVRLIFSNCVTFNGPDHAVTQQGKRVEAVFDKQIKQLPPPEEPKPVVVKKPATPPPPPPPPVPKKAPRRPSTSVPVIRRNETENAGRPKREIHPPPPKDLPYADVPKKQRRRSVKKDASNEQLRYCVKILDQMGRKQHAAVVGPFSEPVDWVKLSIPDYPKIVKKPMDLSTMRSKLDSGAYSTAEKFRDDFKLIISNCFLYNPPGTPVHQAGLEIKKLFEEKWKGLPPLRPESEDEDEDDSDTDEERSRAITIAAMESQIETMRNSISALKTQKEKKSKKSKKKDASGSTPATTSKAAKKETKAPPKKKAAAKKAQIPDDDVLSFEQKKDLSEAIQTLDGHKLERVIQIIHEGVPEIRDSQEEIELEIDTLPASVLTKLYNFVIRPLRQPPVKRNRTGKGTGTGGLKRKSMDEDLEAEKIRKLEDRMKLFEKPTNGDAVTHETLATHAHDSEHSSESSSDDDSSGSESE</sequence>
<dbReference type="EMBL" id="WHVB01000007">
    <property type="protein sequence ID" value="KAF8480963.1"/>
    <property type="molecule type" value="Genomic_DNA"/>
</dbReference>
<protein>
    <submittedName>
        <fullName evidence="6">Bromodomain-containing protein</fullName>
    </submittedName>
</protein>
<dbReference type="GO" id="GO:0006338">
    <property type="term" value="P:chromatin remodeling"/>
    <property type="evidence" value="ECO:0007669"/>
    <property type="project" value="TreeGrafter"/>
</dbReference>
<feature type="compositionally biased region" description="Acidic residues" evidence="3">
    <location>
        <begin position="777"/>
        <end position="788"/>
    </location>
</feature>
<feature type="region of interest" description="Disordered" evidence="3">
    <location>
        <begin position="545"/>
        <end position="566"/>
    </location>
</feature>
<dbReference type="Gene3D" id="1.20.1270.220">
    <property type="match status" value="1"/>
</dbReference>
<feature type="region of interest" description="Disordered" evidence="3">
    <location>
        <begin position="588"/>
        <end position="637"/>
    </location>
</feature>
<dbReference type="Proteomes" id="UP000759537">
    <property type="component" value="Unassembled WGS sequence"/>
</dbReference>